<accession>A0A840CIX8</accession>
<reference evidence="2 3" key="1">
    <citation type="submission" date="2020-08" db="EMBL/GenBank/DDBJ databases">
        <title>Genomic Encyclopedia of Type Strains, Phase IV (KMG-IV): sequencing the most valuable type-strain genomes for metagenomic binning, comparative biology and taxonomic classification.</title>
        <authorList>
            <person name="Goeker M."/>
        </authorList>
    </citation>
    <scope>NUCLEOTIDE SEQUENCE [LARGE SCALE GENOMIC DNA]</scope>
    <source>
        <strain evidence="2 3">DSM 104969</strain>
    </source>
</reference>
<name>A0A840CIX8_9BACT</name>
<gene>
    <name evidence="2" type="ORF">GGR21_001020</name>
</gene>
<evidence type="ECO:0000313" key="3">
    <source>
        <dbReference type="Proteomes" id="UP000555103"/>
    </source>
</evidence>
<dbReference type="RefSeq" id="WP_183306077.1">
    <property type="nucleotide sequence ID" value="NZ_JACIEP010000003.1"/>
</dbReference>
<keyword evidence="3" id="KW-1185">Reference proteome</keyword>
<dbReference type="AlphaFoldDB" id="A0A840CIX8"/>
<dbReference type="Proteomes" id="UP000555103">
    <property type="component" value="Unassembled WGS sequence"/>
</dbReference>
<dbReference type="Pfam" id="PF14280">
    <property type="entry name" value="DUF4365"/>
    <property type="match status" value="1"/>
</dbReference>
<evidence type="ECO:0000313" key="2">
    <source>
        <dbReference type="EMBL" id="MBB4035131.1"/>
    </source>
</evidence>
<protein>
    <recommendedName>
        <fullName evidence="1">DUF4365 domain-containing protein</fullName>
    </recommendedName>
</protein>
<organism evidence="2 3">
    <name type="scientific">Dysgonomonas hofstadii</name>
    <dbReference type="NCBI Taxonomy" id="637886"/>
    <lineage>
        <taxon>Bacteria</taxon>
        <taxon>Pseudomonadati</taxon>
        <taxon>Bacteroidota</taxon>
        <taxon>Bacteroidia</taxon>
        <taxon>Bacteroidales</taxon>
        <taxon>Dysgonomonadaceae</taxon>
        <taxon>Dysgonomonas</taxon>
    </lineage>
</organism>
<proteinExistence type="predicted"/>
<dbReference type="InterPro" id="IPR025375">
    <property type="entry name" value="DUF4365"/>
</dbReference>
<comment type="caution">
    <text evidence="2">The sequence shown here is derived from an EMBL/GenBank/DDBJ whole genome shotgun (WGS) entry which is preliminary data.</text>
</comment>
<sequence length="665" mass="78089">MSFYTRPKIDFNAERSEKSVLLVRQFFLMENGFVSREIDGTKDYGVDIYTELVDSDGPMGVSFPIQIKSAKKGQIIEKKNGDYISLQFKTSRLGYLCNHIPYYGLIVYYDEYTESLYFDYVWKIYERLMLIKGDDSWKNQETAIIHIPIENTLSKDSLLEIYNTFSNISNNHISLIKDKGAEYGLNYIETRSNISKEKALDKNQVIEYLETSGKDLIDSYKFEQIIQIIENCLCYKDYKDHYLIHFLAAISYTKLGIYIEANVSFLRCQKYKANFHEGLWEILELVKFELDYGLGKYSSQDALLKLGELKSHVVDINNIASIDQISSMIRVGEQIGKKEFSINEVEKLMEVFEIIENNTDSENQKYFQKVFQSENLLFAITRLHADFINDERLIDKSEPYPKHRKNLYDYIKNKIVFIIKINTDALEYSLKIEDKFLEATTKHNIARTYFSINYTLFIDKTELNHKQGFIKLMEDSIKLAIESYNLFLTLSVNKEAYLSIRTVYDLYRLTKEYINTNLDYLITLDEINKIIESFSEYDFYSKYGSTIDEYCMTYSHHQYSDNPLLEQTDEDIEFLAKRYIEIQGLPQDRIQNLKNEMVSYRIFFQFCNNPDLMLFTNQNKVNDNELWELPSMYQIRSQHTGLICAEGSDVKKMLASIGIDTSTNT</sequence>
<evidence type="ECO:0000259" key="1">
    <source>
        <dbReference type="Pfam" id="PF14280"/>
    </source>
</evidence>
<feature type="domain" description="DUF4365" evidence="1">
    <location>
        <begin position="18"/>
        <end position="161"/>
    </location>
</feature>
<dbReference type="EMBL" id="JACIEP010000003">
    <property type="protein sequence ID" value="MBB4035131.1"/>
    <property type="molecule type" value="Genomic_DNA"/>
</dbReference>